<dbReference type="PANTHER" id="PTHR44542:SF12">
    <property type="entry name" value="THIOSULFATE SULFURTRANSFERASE 18"/>
    <property type="match status" value="1"/>
</dbReference>
<dbReference type="AlphaFoldDB" id="A0A103YGS1"/>
<reference evidence="2 3" key="1">
    <citation type="journal article" date="2016" name="Sci. Rep.">
        <title>The genome sequence of the outbreeding globe artichoke constructed de novo incorporating a phase-aware low-pass sequencing strategy of F1 progeny.</title>
        <authorList>
            <person name="Scaglione D."/>
            <person name="Reyes-Chin-Wo S."/>
            <person name="Acquadro A."/>
            <person name="Froenicke L."/>
            <person name="Portis E."/>
            <person name="Beitel C."/>
            <person name="Tirone M."/>
            <person name="Mauro R."/>
            <person name="Lo Monaco A."/>
            <person name="Mauromicale G."/>
            <person name="Faccioli P."/>
            <person name="Cattivelli L."/>
            <person name="Rieseberg L."/>
            <person name="Michelmore R."/>
            <person name="Lanteri S."/>
        </authorList>
    </citation>
    <scope>NUCLEOTIDE SEQUENCE [LARGE SCALE GENOMIC DNA]</scope>
    <source>
        <strain evidence="2">2C</strain>
    </source>
</reference>
<dbReference type="STRING" id="59895.A0A103YGS1"/>
<dbReference type="CDD" id="cd00158">
    <property type="entry name" value="RHOD"/>
    <property type="match status" value="1"/>
</dbReference>
<evidence type="ECO:0000313" key="2">
    <source>
        <dbReference type="EMBL" id="KVI08770.1"/>
    </source>
</evidence>
<dbReference type="InterPro" id="IPR036873">
    <property type="entry name" value="Rhodanese-like_dom_sf"/>
</dbReference>
<dbReference type="PROSITE" id="PS50206">
    <property type="entry name" value="RHODANESE_3"/>
    <property type="match status" value="1"/>
</dbReference>
<proteinExistence type="predicted"/>
<dbReference type="SMART" id="SM00450">
    <property type="entry name" value="RHOD"/>
    <property type="match status" value="1"/>
</dbReference>
<dbReference type="InterPro" id="IPR044684">
    <property type="entry name" value="STR17/STR18/HARC1-like"/>
</dbReference>
<feature type="non-terminal residue" evidence="2">
    <location>
        <position position="1"/>
    </location>
</feature>
<name>A0A103YGS1_CYNCS</name>
<evidence type="ECO:0000313" key="3">
    <source>
        <dbReference type="Proteomes" id="UP000243975"/>
    </source>
</evidence>
<organism evidence="2 3">
    <name type="scientific">Cynara cardunculus var. scolymus</name>
    <name type="common">Globe artichoke</name>
    <name type="synonym">Cynara scolymus</name>
    <dbReference type="NCBI Taxonomy" id="59895"/>
    <lineage>
        <taxon>Eukaryota</taxon>
        <taxon>Viridiplantae</taxon>
        <taxon>Streptophyta</taxon>
        <taxon>Embryophyta</taxon>
        <taxon>Tracheophyta</taxon>
        <taxon>Spermatophyta</taxon>
        <taxon>Magnoliopsida</taxon>
        <taxon>eudicotyledons</taxon>
        <taxon>Gunneridae</taxon>
        <taxon>Pentapetalae</taxon>
        <taxon>asterids</taxon>
        <taxon>campanulids</taxon>
        <taxon>Asterales</taxon>
        <taxon>Asteraceae</taxon>
        <taxon>Carduoideae</taxon>
        <taxon>Cardueae</taxon>
        <taxon>Carduinae</taxon>
        <taxon>Cynara</taxon>
    </lineage>
</organism>
<feature type="domain" description="Rhodanese" evidence="1">
    <location>
        <begin position="104"/>
        <end position="206"/>
    </location>
</feature>
<dbReference type="Proteomes" id="UP000243975">
    <property type="component" value="Unassembled WGS sequence"/>
</dbReference>
<dbReference type="EMBL" id="LEKV01001090">
    <property type="protein sequence ID" value="KVI08770.1"/>
    <property type="molecule type" value="Genomic_DNA"/>
</dbReference>
<dbReference type="GO" id="GO:0003824">
    <property type="term" value="F:catalytic activity"/>
    <property type="evidence" value="ECO:0007669"/>
    <property type="project" value="InterPro"/>
</dbReference>
<accession>A0A103YGS1</accession>
<keyword evidence="3" id="KW-1185">Reference proteome</keyword>
<dbReference type="Gramene" id="KVI08770">
    <property type="protein sequence ID" value="KVI08770"/>
    <property type="gene ID" value="Ccrd_012854"/>
</dbReference>
<sequence>KSNSTALWAHKETNHLLLHESLFCYLTPSANSFFNKILSISNSQSHVAMNTRTSSGSEILNTRIEIKHSWIHIICLLLLLLISYSRSESQIITIDVHKANDLLRNGDYRYLDVRTVEEFEKGHTDFDDALNIPYMLDTSKGRVKNTNFMEQVLLLCSKDDHLVVGCQSGIRSAYATTILLDAGLKHVYNMGGGYLAWVEKGLPVANKTPKVEL</sequence>
<dbReference type="Pfam" id="PF00581">
    <property type="entry name" value="Rhodanese"/>
    <property type="match status" value="1"/>
</dbReference>
<protein>
    <recommendedName>
        <fullName evidence="1">Rhodanese domain-containing protein</fullName>
    </recommendedName>
</protein>
<comment type="caution">
    <text evidence="2">The sequence shown here is derived from an EMBL/GenBank/DDBJ whole genome shotgun (WGS) entry which is preliminary data.</text>
</comment>
<dbReference type="Gene3D" id="3.40.250.10">
    <property type="entry name" value="Rhodanese-like domain"/>
    <property type="match status" value="1"/>
</dbReference>
<dbReference type="InterPro" id="IPR001763">
    <property type="entry name" value="Rhodanese-like_dom"/>
</dbReference>
<dbReference type="SUPFAM" id="SSF52821">
    <property type="entry name" value="Rhodanese/Cell cycle control phosphatase"/>
    <property type="match status" value="1"/>
</dbReference>
<evidence type="ECO:0000259" key="1">
    <source>
        <dbReference type="PROSITE" id="PS50206"/>
    </source>
</evidence>
<gene>
    <name evidence="2" type="ORF">Ccrd_012854</name>
</gene>
<dbReference type="PANTHER" id="PTHR44542">
    <property type="entry name" value="THIOSULFATE SULFURTRANSFERASE 18"/>
    <property type="match status" value="1"/>
</dbReference>